<dbReference type="AlphaFoldDB" id="A0A2S7TYU1"/>
<evidence type="ECO:0000259" key="1">
    <source>
        <dbReference type="PROSITE" id="PS50234"/>
    </source>
</evidence>
<protein>
    <recommendedName>
        <fullName evidence="1">VWFA domain-containing protein</fullName>
    </recommendedName>
</protein>
<gene>
    <name evidence="2" type="ORF">BSZ32_02220</name>
</gene>
<reference evidence="2 3" key="1">
    <citation type="submission" date="2016-12" db="EMBL/GenBank/DDBJ databases">
        <title>Study of bacterial adaptation to deep sea.</title>
        <authorList>
            <person name="Song J."/>
            <person name="Yoshizawa S."/>
            <person name="Kogure K."/>
        </authorList>
    </citation>
    <scope>NUCLEOTIDE SEQUENCE [LARGE SCALE GENOMIC DNA]</scope>
    <source>
        <strain evidence="2 3">SAORIC-165</strain>
    </source>
</reference>
<comment type="caution">
    <text evidence="2">The sequence shown here is derived from an EMBL/GenBank/DDBJ whole genome shotgun (WGS) entry which is preliminary data.</text>
</comment>
<name>A0A2S7TYU1_9BACT</name>
<accession>A0A2S7TYU1</accession>
<organism evidence="2 3">
    <name type="scientific">Rubritalea profundi</name>
    <dbReference type="NCBI Taxonomy" id="1658618"/>
    <lineage>
        <taxon>Bacteria</taxon>
        <taxon>Pseudomonadati</taxon>
        <taxon>Verrucomicrobiota</taxon>
        <taxon>Verrucomicrobiia</taxon>
        <taxon>Verrucomicrobiales</taxon>
        <taxon>Rubritaleaceae</taxon>
        <taxon>Rubritalea</taxon>
    </lineage>
</organism>
<dbReference type="Gene3D" id="3.40.50.410">
    <property type="entry name" value="von Willebrand factor, type A domain"/>
    <property type="match status" value="1"/>
</dbReference>
<evidence type="ECO:0000313" key="2">
    <source>
        <dbReference type="EMBL" id="PQJ27427.1"/>
    </source>
</evidence>
<dbReference type="SUPFAM" id="SSF53300">
    <property type="entry name" value="vWA-like"/>
    <property type="match status" value="1"/>
</dbReference>
<dbReference type="InterPro" id="IPR036465">
    <property type="entry name" value="vWFA_dom_sf"/>
</dbReference>
<dbReference type="PROSITE" id="PS50234">
    <property type="entry name" value="VWFA"/>
    <property type="match status" value="1"/>
</dbReference>
<dbReference type="EMBL" id="MQWA01000001">
    <property type="protein sequence ID" value="PQJ27427.1"/>
    <property type="molecule type" value="Genomic_DNA"/>
</dbReference>
<dbReference type="CDD" id="cd00198">
    <property type="entry name" value="vWFA"/>
    <property type="match status" value="1"/>
</dbReference>
<keyword evidence="3" id="KW-1185">Reference proteome</keyword>
<feature type="domain" description="VWFA" evidence="1">
    <location>
        <begin position="7"/>
        <end position="189"/>
    </location>
</feature>
<sequence length="227" mass="25057">MNNELTEIAFILDRSGSMQSLTDAAITGFNSFLDDQLDAPGEARLTLVLFDNEYILHANRAPLKEVQKLDTLSYVPRGTTALLDAIGRTIESIGAKLSCAPEKDRPGSVTIAIYTDGYENASTDYSATRIREMIKHQTKQYNWQFLFLAANEDAIATAAHYGIDKNNAAQVLFSQTGMHSSTQSISRKVKASRIRCSEVWNDDELAKDADVDLSEIVAEETKKQADA</sequence>
<dbReference type="OrthoDB" id="9790144at2"/>
<dbReference type="Proteomes" id="UP000239907">
    <property type="component" value="Unassembled WGS sequence"/>
</dbReference>
<dbReference type="RefSeq" id="WP_105041912.1">
    <property type="nucleotide sequence ID" value="NZ_MQWA01000001.1"/>
</dbReference>
<proteinExistence type="predicted"/>
<evidence type="ECO:0000313" key="3">
    <source>
        <dbReference type="Proteomes" id="UP000239907"/>
    </source>
</evidence>
<dbReference type="InterPro" id="IPR002035">
    <property type="entry name" value="VWF_A"/>
</dbReference>